<dbReference type="Pfam" id="PF17926">
    <property type="entry name" value="TetR_C_21"/>
    <property type="match status" value="1"/>
</dbReference>
<organism evidence="5 6">
    <name type="scientific">Herbihabitans rhizosphaerae</name>
    <dbReference type="NCBI Taxonomy" id="1872711"/>
    <lineage>
        <taxon>Bacteria</taxon>
        <taxon>Bacillati</taxon>
        <taxon>Actinomycetota</taxon>
        <taxon>Actinomycetes</taxon>
        <taxon>Pseudonocardiales</taxon>
        <taxon>Pseudonocardiaceae</taxon>
        <taxon>Herbihabitans</taxon>
    </lineage>
</organism>
<evidence type="ECO:0000256" key="3">
    <source>
        <dbReference type="SAM" id="MobiDB-lite"/>
    </source>
</evidence>
<dbReference type="InterPro" id="IPR041467">
    <property type="entry name" value="Sco4008_C"/>
</dbReference>
<dbReference type="GO" id="GO:0006355">
    <property type="term" value="P:regulation of DNA-templated transcription"/>
    <property type="evidence" value="ECO:0007669"/>
    <property type="project" value="UniProtKB-ARBA"/>
</dbReference>
<gene>
    <name evidence="5" type="ORF">EV193_11490</name>
</gene>
<dbReference type="AlphaFoldDB" id="A0A4Q7KCZ1"/>
<evidence type="ECO:0000313" key="6">
    <source>
        <dbReference type="Proteomes" id="UP000294257"/>
    </source>
</evidence>
<dbReference type="EMBL" id="SGWQ01000014">
    <property type="protein sequence ID" value="RZS31399.1"/>
    <property type="molecule type" value="Genomic_DNA"/>
</dbReference>
<proteinExistence type="predicted"/>
<dbReference type="Pfam" id="PF00440">
    <property type="entry name" value="TetR_N"/>
    <property type="match status" value="1"/>
</dbReference>
<keyword evidence="6" id="KW-1185">Reference proteome</keyword>
<dbReference type="InterPro" id="IPR036271">
    <property type="entry name" value="Tet_transcr_reg_TetR-rel_C_sf"/>
</dbReference>
<dbReference type="PANTHER" id="PTHR30328">
    <property type="entry name" value="TRANSCRIPTIONAL REPRESSOR"/>
    <property type="match status" value="1"/>
</dbReference>
<dbReference type="InterPro" id="IPR009057">
    <property type="entry name" value="Homeodomain-like_sf"/>
</dbReference>
<evidence type="ECO:0000259" key="4">
    <source>
        <dbReference type="PROSITE" id="PS50977"/>
    </source>
</evidence>
<evidence type="ECO:0000256" key="2">
    <source>
        <dbReference type="PROSITE-ProRule" id="PRU00335"/>
    </source>
</evidence>
<dbReference type="InterPro" id="IPR050109">
    <property type="entry name" value="HTH-type_TetR-like_transc_reg"/>
</dbReference>
<feature type="region of interest" description="Disordered" evidence="3">
    <location>
        <begin position="1"/>
        <end position="26"/>
    </location>
</feature>
<dbReference type="OrthoDB" id="4726108at2"/>
<name>A0A4Q7KCZ1_9PSEU</name>
<dbReference type="Proteomes" id="UP000294257">
    <property type="component" value="Unassembled WGS sequence"/>
</dbReference>
<keyword evidence="1 2" id="KW-0238">DNA-binding</keyword>
<dbReference type="PROSITE" id="PS50977">
    <property type="entry name" value="HTH_TETR_2"/>
    <property type="match status" value="1"/>
</dbReference>
<dbReference type="Gene3D" id="1.10.357.10">
    <property type="entry name" value="Tetracycline Repressor, domain 2"/>
    <property type="match status" value="1"/>
</dbReference>
<dbReference type="PRINTS" id="PR00455">
    <property type="entry name" value="HTHTETR"/>
</dbReference>
<comment type="caution">
    <text evidence="5">The sequence shown here is derived from an EMBL/GenBank/DDBJ whole genome shotgun (WGS) entry which is preliminary data.</text>
</comment>
<feature type="domain" description="HTH tetR-type" evidence="4">
    <location>
        <begin position="25"/>
        <end position="85"/>
    </location>
</feature>
<sequence length="212" mass="23391">MPAKEPPPRSPRRAPTGGERRRDPERTKARIIDAAKIEFSAKGYAATRVADIADRAGVNKQLISYYFGGKEGLHAELNNQWRETGSAIADLERPLDAVVADFVMSTLHEREAARMLVWSNMSTDEGAFRKDPAQVAFLRGQVDNLRRRQESGELPADLDPAHLMLALFAAASAVVALPRIAEIVCDEDPSLPEFTEKYADQIARLVKHLSGS</sequence>
<accession>A0A4Q7KCZ1</accession>
<dbReference type="SUPFAM" id="SSF46689">
    <property type="entry name" value="Homeodomain-like"/>
    <property type="match status" value="1"/>
</dbReference>
<dbReference type="GO" id="GO:0003677">
    <property type="term" value="F:DNA binding"/>
    <property type="evidence" value="ECO:0007669"/>
    <property type="project" value="UniProtKB-UniRule"/>
</dbReference>
<dbReference type="SUPFAM" id="SSF48498">
    <property type="entry name" value="Tetracyclin repressor-like, C-terminal domain"/>
    <property type="match status" value="1"/>
</dbReference>
<dbReference type="RefSeq" id="WP_130348210.1">
    <property type="nucleotide sequence ID" value="NZ_SGWQ01000014.1"/>
</dbReference>
<reference evidence="5 6" key="1">
    <citation type="submission" date="2019-02" db="EMBL/GenBank/DDBJ databases">
        <title>Genomic Encyclopedia of Type Strains, Phase IV (KMG-IV): sequencing the most valuable type-strain genomes for metagenomic binning, comparative biology and taxonomic classification.</title>
        <authorList>
            <person name="Goeker M."/>
        </authorList>
    </citation>
    <scope>NUCLEOTIDE SEQUENCE [LARGE SCALE GENOMIC DNA]</scope>
    <source>
        <strain evidence="5 6">DSM 101727</strain>
    </source>
</reference>
<dbReference type="InterPro" id="IPR001647">
    <property type="entry name" value="HTH_TetR"/>
</dbReference>
<evidence type="ECO:0000313" key="5">
    <source>
        <dbReference type="EMBL" id="RZS31399.1"/>
    </source>
</evidence>
<dbReference type="PANTHER" id="PTHR30328:SF54">
    <property type="entry name" value="HTH-TYPE TRANSCRIPTIONAL REPRESSOR SCO4008"/>
    <property type="match status" value="1"/>
</dbReference>
<protein>
    <submittedName>
        <fullName evidence="5">TetR family transcriptional regulator</fullName>
    </submittedName>
</protein>
<feature type="DNA-binding region" description="H-T-H motif" evidence="2">
    <location>
        <begin position="48"/>
        <end position="67"/>
    </location>
</feature>
<evidence type="ECO:0000256" key="1">
    <source>
        <dbReference type="ARBA" id="ARBA00023125"/>
    </source>
</evidence>